<dbReference type="Gene3D" id="2.60.60.20">
    <property type="entry name" value="PLAT/LH2 domain"/>
    <property type="match status" value="1"/>
</dbReference>
<dbReference type="SUPFAM" id="SSF49723">
    <property type="entry name" value="Lipase/lipooxygenase domain (PLAT/LH2 domain)"/>
    <property type="match status" value="1"/>
</dbReference>
<name>B7FF01_DROWI</name>
<keyword evidence="5 7" id="KW-0472">Membrane</keyword>
<feature type="transmembrane region" description="Helical" evidence="7">
    <location>
        <begin position="956"/>
        <end position="975"/>
    </location>
</feature>
<keyword evidence="8" id="KW-0732">Signal</keyword>
<evidence type="ECO:0000259" key="9">
    <source>
        <dbReference type="PROSITE" id="PS50095"/>
    </source>
</evidence>
<keyword evidence="2 7" id="KW-0812">Transmembrane</keyword>
<evidence type="ECO:0000256" key="7">
    <source>
        <dbReference type="SAM" id="Phobius"/>
    </source>
</evidence>
<keyword evidence="4 7" id="KW-1133">Transmembrane helix</keyword>
<feature type="signal peptide" evidence="8">
    <location>
        <begin position="1"/>
        <end position="17"/>
    </location>
</feature>
<feature type="chain" id="PRO_5002852302" evidence="8">
    <location>
        <begin position="18"/>
        <end position="1236"/>
    </location>
</feature>
<feature type="domain" description="PLAT" evidence="9">
    <location>
        <begin position="1001"/>
        <end position="1117"/>
    </location>
</feature>
<comment type="caution">
    <text evidence="6">Lacks conserved residue(s) required for the propagation of feature annotation.</text>
</comment>
<dbReference type="PANTHER" id="PTHR46730">
    <property type="entry name" value="POLYCYSTIN-1"/>
    <property type="match status" value="1"/>
</dbReference>
<proteinExistence type="predicted"/>
<dbReference type="Pfam" id="PF02010">
    <property type="entry name" value="REJ"/>
    <property type="match status" value="1"/>
</dbReference>
<evidence type="ECO:0000256" key="3">
    <source>
        <dbReference type="ARBA" id="ARBA00022737"/>
    </source>
</evidence>
<evidence type="ECO:0000256" key="5">
    <source>
        <dbReference type="ARBA" id="ARBA00023136"/>
    </source>
</evidence>
<keyword evidence="3" id="KW-0677">Repeat</keyword>
<dbReference type="InterPro" id="IPR001024">
    <property type="entry name" value="PLAT/LH2_dom"/>
</dbReference>
<dbReference type="Pfam" id="PF01477">
    <property type="entry name" value="PLAT"/>
    <property type="match status" value="1"/>
</dbReference>
<dbReference type="GO" id="GO:0006816">
    <property type="term" value="P:calcium ion transport"/>
    <property type="evidence" value="ECO:0007669"/>
    <property type="project" value="TreeGrafter"/>
</dbReference>
<feature type="transmembrane region" description="Helical" evidence="7">
    <location>
        <begin position="1209"/>
        <end position="1232"/>
    </location>
</feature>
<dbReference type="AlphaFoldDB" id="B7FF01"/>
<evidence type="ECO:0000256" key="6">
    <source>
        <dbReference type="PROSITE-ProRule" id="PRU00152"/>
    </source>
</evidence>
<sequence>MFPFYFLTLLLSTNAIAQFSHLHIFVNRFHGYGNARFITTLETLGDIWFTTRISINEHRLVDYFQTNTTELREPLLWYKTFNLIETLIYYGIKINFELPYQECYYHISRAQFFFKGYNVVSALLTTDGLYENEVKTSCYTFVSSERKVSCEPRVKIPHCDDSNRPFHYETSGVIVLRAIFLRHCPMDRYIRYYWTLHDSTETPKRISIPAYSQPNNQTLRFVLLIRSSFDPLRTATTTQIIVFSSSRRLIDINIACVSNCNGNKYTITSHIHLKGQCIRCRNKKITKWKWCVGTSVVHRASSRLIYFVKDALASRLSINLDVEAKHRLRPSFTYRGSSWIYLEKNTGPTGTTCNVNPRKGDALETLFLIKCIQSHARFKPLKYCVGITRFLVEECKTDEMQFVRLPPTTIVSVKVCDNFDVCETVEVPIDVSRTEIKNSEYSVINHLSYAVNFLEYADWEKAFIVLYQLTKGINSKERLLVFTETLSVYQPQTTVQLSQLVRLTKRVVLSLEPLDDMEVNVLARMLHLISSTFKLIISSNELNTLMNDYYDTMVSDLCDLLNKFNAEWEYIPKPQCRSESESCLNIDNFRSRIEQMSTLQPKGLEHINNWLHAHWKLSSCLFYMGMGAARRLHPEEDPTRIVRSTFIMRLESFDLDQERVIQFESPDKMHTLIFTEKLLQELRQRLRTDEVLISVRSHKQSQYWWYPEQESQTQVLVVNAYTTNAIWQKTQELTEPFQYISKLKINFSASEPDSARKQNRINRGIDFDDPEEDVENVIHDSVYSPDEIRMYRTELYGQSVLGVTFSQADIDFKVKLQMLNVPNLNYIDMDTEGCLIKTGVIDPNTLLLRNRCSKARPVFIFLRAANLSEAWDPFKDTGAFFAFSTEIRSCRIWNYARPEPSWQTFACLPEMNKSVHFGIHCQCRYISDFDADSMPIIAIPINLKCHLEIPLVGRNYNIIFLYAIITIITAIYLFLNKKTIFDWDKQLYVQQYQSTKLCNSGDIVVWLTFGGRYNAGTSANIIFFLNSNQAQTKIILYQDPVRKTFERNSTISFRIYHGLIQIPTSIKLFHDNSGIYPNFFCRSIIITDLISDRIQHFRIHRWIEGVTFQTQHKLRNISYCAETLPKELYTWYPRFKQALENYMGNWYLFQPIIGPWRFGMPPKAYCRYERSCIFITKLFVSMCIVVLYFGRTVSIACDPSPKKYNDIGIVIWLCFICFFASALLQELMELLLKLII</sequence>
<reference evidence="10" key="1">
    <citation type="journal article" date="2008" name="Nature">
        <title>Low conservation of gene content in the Drosophila Y chromosome.</title>
        <authorList>
            <person name="Koerich L.B."/>
            <person name="Wang X."/>
            <person name="Clark A.G."/>
            <person name="Carvalho A.B."/>
        </authorList>
    </citation>
    <scope>NUCLEOTIDE SEQUENCE</scope>
</reference>
<gene>
    <name evidence="10" type="primary">PRY</name>
</gene>
<dbReference type="InterPro" id="IPR002859">
    <property type="entry name" value="PKD/REJ-like"/>
</dbReference>
<feature type="transmembrane region" description="Helical" evidence="7">
    <location>
        <begin position="1172"/>
        <end position="1189"/>
    </location>
</feature>
<evidence type="ECO:0000256" key="8">
    <source>
        <dbReference type="SAM" id="SignalP"/>
    </source>
</evidence>
<dbReference type="PROSITE" id="PS50095">
    <property type="entry name" value="PLAT"/>
    <property type="match status" value="1"/>
</dbReference>
<evidence type="ECO:0000256" key="4">
    <source>
        <dbReference type="ARBA" id="ARBA00022989"/>
    </source>
</evidence>
<organism evidence="10">
    <name type="scientific">Drosophila willistoni</name>
    <name type="common">Fruit fly</name>
    <dbReference type="NCBI Taxonomy" id="7260"/>
    <lineage>
        <taxon>Eukaryota</taxon>
        <taxon>Metazoa</taxon>
        <taxon>Ecdysozoa</taxon>
        <taxon>Arthropoda</taxon>
        <taxon>Hexapoda</taxon>
        <taxon>Insecta</taxon>
        <taxon>Pterygota</taxon>
        <taxon>Neoptera</taxon>
        <taxon>Endopterygota</taxon>
        <taxon>Diptera</taxon>
        <taxon>Brachycera</taxon>
        <taxon>Muscomorpha</taxon>
        <taxon>Ephydroidea</taxon>
        <taxon>Drosophilidae</taxon>
        <taxon>Drosophila</taxon>
        <taxon>Sophophora</taxon>
    </lineage>
</organism>
<accession>B7FF01</accession>
<evidence type="ECO:0000256" key="1">
    <source>
        <dbReference type="ARBA" id="ARBA00004370"/>
    </source>
</evidence>
<evidence type="ECO:0000313" key="10">
    <source>
        <dbReference type="EMBL" id="DAA06435.1"/>
    </source>
</evidence>
<dbReference type="EMBL" id="BK006438">
    <property type="protein sequence ID" value="DAA06435.1"/>
    <property type="molecule type" value="Genomic_DNA"/>
</dbReference>
<dbReference type="GO" id="GO:0005886">
    <property type="term" value="C:plasma membrane"/>
    <property type="evidence" value="ECO:0007669"/>
    <property type="project" value="TreeGrafter"/>
</dbReference>
<evidence type="ECO:0000256" key="2">
    <source>
        <dbReference type="ARBA" id="ARBA00022692"/>
    </source>
</evidence>
<dbReference type="PANTHER" id="PTHR46730:SF1">
    <property type="entry name" value="PLAT DOMAIN-CONTAINING PROTEIN"/>
    <property type="match status" value="1"/>
</dbReference>
<dbReference type="InterPro" id="IPR036392">
    <property type="entry name" value="PLAT/LH2_dom_sf"/>
</dbReference>
<protein>
    <submittedName>
        <fullName evidence="10">Polycystin-related Y protein</fullName>
    </submittedName>
</protein>
<dbReference type="GO" id="GO:0005261">
    <property type="term" value="F:monoatomic cation channel activity"/>
    <property type="evidence" value="ECO:0007669"/>
    <property type="project" value="TreeGrafter"/>
</dbReference>
<comment type="subcellular location">
    <subcellularLocation>
        <location evidence="1">Membrane</location>
    </subcellularLocation>
</comment>